<reference evidence="8" key="1">
    <citation type="journal article" date="2023" name="Mol. Phylogenet. Evol.">
        <title>Genome-scale phylogeny and comparative genomics of the fungal order Sordariales.</title>
        <authorList>
            <person name="Hensen N."/>
            <person name="Bonometti L."/>
            <person name="Westerberg I."/>
            <person name="Brannstrom I.O."/>
            <person name="Guillou S."/>
            <person name="Cros-Aarteil S."/>
            <person name="Calhoun S."/>
            <person name="Haridas S."/>
            <person name="Kuo A."/>
            <person name="Mondo S."/>
            <person name="Pangilinan J."/>
            <person name="Riley R."/>
            <person name="LaButti K."/>
            <person name="Andreopoulos B."/>
            <person name="Lipzen A."/>
            <person name="Chen C."/>
            <person name="Yan M."/>
            <person name="Daum C."/>
            <person name="Ng V."/>
            <person name="Clum A."/>
            <person name="Steindorff A."/>
            <person name="Ohm R.A."/>
            <person name="Martin F."/>
            <person name="Silar P."/>
            <person name="Natvig D.O."/>
            <person name="Lalanne C."/>
            <person name="Gautier V."/>
            <person name="Ament-Velasquez S.L."/>
            <person name="Kruys A."/>
            <person name="Hutchinson M.I."/>
            <person name="Powell A.J."/>
            <person name="Barry K."/>
            <person name="Miller A.N."/>
            <person name="Grigoriev I.V."/>
            <person name="Debuchy R."/>
            <person name="Gladieux P."/>
            <person name="Hiltunen Thoren M."/>
            <person name="Johannesson H."/>
        </authorList>
    </citation>
    <scope>NUCLEOTIDE SEQUENCE</scope>
    <source>
        <strain evidence="8">CBS 232.78</strain>
    </source>
</reference>
<keyword evidence="4 5" id="KW-0408">Iron</keyword>
<dbReference type="InterPro" id="IPR036396">
    <property type="entry name" value="Cyt_P450_sf"/>
</dbReference>
<organism evidence="8 9">
    <name type="scientific">Podospora didyma</name>
    <dbReference type="NCBI Taxonomy" id="330526"/>
    <lineage>
        <taxon>Eukaryota</taxon>
        <taxon>Fungi</taxon>
        <taxon>Dikarya</taxon>
        <taxon>Ascomycota</taxon>
        <taxon>Pezizomycotina</taxon>
        <taxon>Sordariomycetes</taxon>
        <taxon>Sordariomycetidae</taxon>
        <taxon>Sordariales</taxon>
        <taxon>Podosporaceae</taxon>
        <taxon>Podospora</taxon>
    </lineage>
</organism>
<feature type="transmembrane region" description="Helical" evidence="7">
    <location>
        <begin position="6"/>
        <end position="27"/>
    </location>
</feature>
<dbReference type="PANTHER" id="PTHR24305">
    <property type="entry name" value="CYTOCHROME P450"/>
    <property type="match status" value="1"/>
</dbReference>
<keyword evidence="2 5" id="KW-0349">Heme</keyword>
<keyword evidence="7" id="KW-0812">Transmembrane</keyword>
<sequence>MAFIQVSIINLLWPLAAIVFFTGSIIIRRRYFHPLSNVPGPFLWSISTLPIWYHQVVRGGRLLHVLPELHKIYGPVVRISTNETHISSSTDTASDYEQIYKVGSKFLKDPAFYKPMEAPVATPILLTILSLDEHRLRRKMITPFFSRQSVLDVEDMVWQKAHKLCDTIEAAPCSREHPFPAYKAVRAVAIDVITEYAYAKCWDYLDDGKDFGNWYPEAIRSVQTMFPWLQAFPVLIPLFQGIPDWGKVVLFPAFKRWNDSLLAVCLAVKEVRRELAASIKPPRRTIIHDLIDPPAGTFDHGKMRVQLSDAAVFADAVNVTGAGTETTGATKERAMFEVMSNPLAYQTLTKELRDAFPDGKDMCLTRLEKLPYLTGVIKEALRLNPGVPGRLPRVVPSGGSELCGVRLAPGSVTSMSAWDMHRSAEVFPNPDLFDPNRWTLGSADEIRARERHLVAFSRGSRGCVGQNLAMCELYCTIAAVFHRFDDLAVYGDFGHEDMEMTELVLGYHPQRRRFKIMRTGKAAL</sequence>
<protein>
    <submittedName>
        <fullName evidence="8">Cytochrome P450</fullName>
    </submittedName>
</protein>
<dbReference type="EMBL" id="JAULSW010000003">
    <property type="protein sequence ID" value="KAK3388048.1"/>
    <property type="molecule type" value="Genomic_DNA"/>
</dbReference>
<accession>A0AAE0NUN1</accession>
<evidence type="ECO:0000313" key="8">
    <source>
        <dbReference type="EMBL" id="KAK3388048.1"/>
    </source>
</evidence>
<dbReference type="Proteomes" id="UP001285441">
    <property type="component" value="Unassembled WGS sequence"/>
</dbReference>
<dbReference type="AlphaFoldDB" id="A0AAE0NUN1"/>
<keyword evidence="3 5" id="KW-0479">Metal-binding</keyword>
<gene>
    <name evidence="8" type="ORF">B0H63DRAFT_500975</name>
</gene>
<dbReference type="GO" id="GO:0005506">
    <property type="term" value="F:iron ion binding"/>
    <property type="evidence" value="ECO:0007669"/>
    <property type="project" value="InterPro"/>
</dbReference>
<evidence type="ECO:0000256" key="6">
    <source>
        <dbReference type="RuleBase" id="RU000461"/>
    </source>
</evidence>
<dbReference type="InterPro" id="IPR017972">
    <property type="entry name" value="Cyt_P450_CS"/>
</dbReference>
<dbReference type="InterPro" id="IPR050121">
    <property type="entry name" value="Cytochrome_P450_monoxygenase"/>
</dbReference>
<dbReference type="GO" id="GO:0020037">
    <property type="term" value="F:heme binding"/>
    <property type="evidence" value="ECO:0007669"/>
    <property type="project" value="InterPro"/>
</dbReference>
<comment type="similarity">
    <text evidence="6">Belongs to the cytochrome P450 family.</text>
</comment>
<proteinExistence type="inferred from homology"/>
<comment type="caution">
    <text evidence="8">The sequence shown here is derived from an EMBL/GenBank/DDBJ whole genome shotgun (WGS) entry which is preliminary data.</text>
</comment>
<evidence type="ECO:0000256" key="2">
    <source>
        <dbReference type="ARBA" id="ARBA00022617"/>
    </source>
</evidence>
<feature type="binding site" description="axial binding residue" evidence="5">
    <location>
        <position position="463"/>
    </location>
    <ligand>
        <name>heme</name>
        <dbReference type="ChEBI" id="CHEBI:30413"/>
    </ligand>
    <ligandPart>
        <name>Fe</name>
        <dbReference type="ChEBI" id="CHEBI:18248"/>
    </ligandPart>
</feature>
<dbReference type="PRINTS" id="PR00385">
    <property type="entry name" value="P450"/>
</dbReference>
<evidence type="ECO:0000256" key="7">
    <source>
        <dbReference type="SAM" id="Phobius"/>
    </source>
</evidence>
<dbReference type="GO" id="GO:0004497">
    <property type="term" value="F:monooxygenase activity"/>
    <property type="evidence" value="ECO:0007669"/>
    <property type="project" value="UniProtKB-KW"/>
</dbReference>
<keyword evidence="7" id="KW-0472">Membrane</keyword>
<comment type="cofactor">
    <cofactor evidence="1 5">
        <name>heme</name>
        <dbReference type="ChEBI" id="CHEBI:30413"/>
    </cofactor>
</comment>
<dbReference type="CDD" id="cd11062">
    <property type="entry name" value="CYP58-like"/>
    <property type="match status" value="1"/>
</dbReference>
<dbReference type="SUPFAM" id="SSF48264">
    <property type="entry name" value="Cytochrome P450"/>
    <property type="match status" value="1"/>
</dbReference>
<evidence type="ECO:0000256" key="5">
    <source>
        <dbReference type="PIRSR" id="PIRSR602401-1"/>
    </source>
</evidence>
<keyword evidence="6" id="KW-0503">Monooxygenase</keyword>
<evidence type="ECO:0000256" key="3">
    <source>
        <dbReference type="ARBA" id="ARBA00022723"/>
    </source>
</evidence>
<dbReference type="PANTHER" id="PTHR24305:SF152">
    <property type="entry name" value="P450, PUTATIVE (EUROFUNG)-RELATED"/>
    <property type="match status" value="1"/>
</dbReference>
<name>A0AAE0NUN1_9PEZI</name>
<dbReference type="InterPro" id="IPR002401">
    <property type="entry name" value="Cyt_P450_E_grp-I"/>
</dbReference>
<keyword evidence="9" id="KW-1185">Reference proteome</keyword>
<dbReference type="InterPro" id="IPR001128">
    <property type="entry name" value="Cyt_P450"/>
</dbReference>
<dbReference type="PRINTS" id="PR00463">
    <property type="entry name" value="EP450I"/>
</dbReference>
<keyword evidence="7" id="KW-1133">Transmembrane helix</keyword>
<dbReference type="Gene3D" id="1.10.630.10">
    <property type="entry name" value="Cytochrome P450"/>
    <property type="match status" value="1"/>
</dbReference>
<reference evidence="8" key="2">
    <citation type="submission" date="2023-06" db="EMBL/GenBank/DDBJ databases">
        <authorList>
            <consortium name="Lawrence Berkeley National Laboratory"/>
            <person name="Haridas S."/>
            <person name="Hensen N."/>
            <person name="Bonometti L."/>
            <person name="Westerberg I."/>
            <person name="Brannstrom I.O."/>
            <person name="Guillou S."/>
            <person name="Cros-Aarteil S."/>
            <person name="Calhoun S."/>
            <person name="Kuo A."/>
            <person name="Mondo S."/>
            <person name="Pangilinan J."/>
            <person name="Riley R."/>
            <person name="LaButti K."/>
            <person name="Andreopoulos B."/>
            <person name="Lipzen A."/>
            <person name="Chen C."/>
            <person name="Yanf M."/>
            <person name="Daum C."/>
            <person name="Ng V."/>
            <person name="Clum A."/>
            <person name="Steindorff A."/>
            <person name="Ohm R."/>
            <person name="Martin F."/>
            <person name="Silar P."/>
            <person name="Natvig D."/>
            <person name="Lalanne C."/>
            <person name="Gautier V."/>
            <person name="Ament-velasquez S.L."/>
            <person name="Kruys A."/>
            <person name="Hutchinson M.I."/>
            <person name="Powell A.J."/>
            <person name="Barry K."/>
            <person name="Miller A.N."/>
            <person name="Grigoriev I.V."/>
            <person name="Debuchy R."/>
            <person name="Gladieux P."/>
            <person name="Thoren M.H."/>
            <person name="Johannesson H."/>
        </authorList>
    </citation>
    <scope>NUCLEOTIDE SEQUENCE</scope>
    <source>
        <strain evidence="8">CBS 232.78</strain>
    </source>
</reference>
<keyword evidence="6" id="KW-0560">Oxidoreductase</keyword>
<evidence type="ECO:0000256" key="1">
    <source>
        <dbReference type="ARBA" id="ARBA00001971"/>
    </source>
</evidence>
<evidence type="ECO:0000256" key="4">
    <source>
        <dbReference type="ARBA" id="ARBA00023004"/>
    </source>
</evidence>
<dbReference type="GO" id="GO:0016705">
    <property type="term" value="F:oxidoreductase activity, acting on paired donors, with incorporation or reduction of molecular oxygen"/>
    <property type="evidence" value="ECO:0007669"/>
    <property type="project" value="InterPro"/>
</dbReference>
<evidence type="ECO:0000313" key="9">
    <source>
        <dbReference type="Proteomes" id="UP001285441"/>
    </source>
</evidence>
<dbReference type="Pfam" id="PF00067">
    <property type="entry name" value="p450"/>
    <property type="match status" value="1"/>
</dbReference>
<dbReference type="PROSITE" id="PS00086">
    <property type="entry name" value="CYTOCHROME_P450"/>
    <property type="match status" value="1"/>
</dbReference>